<sequence>MKYLISLCFIIALLFPNLGVACSMYKSTKDGRTIVGNNEDFFSPNSQFWFEVGTKDTFGVMYMGLLDNFAQGAINESGLVFDGFWEPYLEVKKTKGKLEIPIGNALKNIMQTMDNVEDVKLYLQTINLSSLTDGQLVFVDKSGTYLIVEGDDMFIGDEMEKTFSNFYYSQIESLKDVRLDYFQNGQKFINATKQKSTVEYCSEAMQNFAQSRLAPTQYSTIYDLENLTIRVFLFNDFSEFIELDLKKELRKGSYRTMIADLFPKTSIGYLHYKKYNNPENPTLHLKEFLGDAEITEQEFLSNGFDNVINRLGYEWLNDMKNPKGAIKVFQYGVEIMPNHPNLHDSLGEAYFFDKDWNNSIKNYKKSLILNPENKNAITMISKINELRGKNK</sequence>
<dbReference type="RefSeq" id="WP_097045099.1">
    <property type="nucleotide sequence ID" value="NZ_OBEH01000002.1"/>
</dbReference>
<dbReference type="OrthoDB" id="641160at2"/>
<dbReference type="Gene3D" id="3.60.60.10">
    <property type="entry name" value="Penicillin V Acylase, Chain A"/>
    <property type="match status" value="1"/>
</dbReference>
<keyword evidence="3" id="KW-1185">Reference proteome</keyword>
<evidence type="ECO:0000313" key="2">
    <source>
        <dbReference type="EMBL" id="SNY99609.1"/>
    </source>
</evidence>
<protein>
    <submittedName>
        <fullName evidence="2">Uncharacterized protein</fullName>
    </submittedName>
</protein>
<dbReference type="InterPro" id="IPR011990">
    <property type="entry name" value="TPR-like_helical_dom_sf"/>
</dbReference>
<dbReference type="SUPFAM" id="SSF56235">
    <property type="entry name" value="N-terminal nucleophile aminohydrolases (Ntn hydrolases)"/>
    <property type="match status" value="1"/>
</dbReference>
<feature type="repeat" description="TPR" evidence="1">
    <location>
        <begin position="340"/>
        <end position="373"/>
    </location>
</feature>
<gene>
    <name evidence="2" type="ORF">SAMN06265377_1420</name>
</gene>
<name>A0A285MQZ8_9FLAO</name>
<dbReference type="Proteomes" id="UP000219048">
    <property type="component" value="Unassembled WGS sequence"/>
</dbReference>
<evidence type="ECO:0000313" key="3">
    <source>
        <dbReference type="Proteomes" id="UP000219048"/>
    </source>
</evidence>
<dbReference type="InterPro" id="IPR019734">
    <property type="entry name" value="TPR_rpt"/>
</dbReference>
<dbReference type="AlphaFoldDB" id="A0A285MQZ8"/>
<evidence type="ECO:0000256" key="1">
    <source>
        <dbReference type="PROSITE-ProRule" id="PRU00339"/>
    </source>
</evidence>
<dbReference type="Gene3D" id="1.25.40.10">
    <property type="entry name" value="Tetratricopeptide repeat domain"/>
    <property type="match status" value="1"/>
</dbReference>
<dbReference type="EMBL" id="OBEH01000002">
    <property type="protein sequence ID" value="SNY99609.1"/>
    <property type="molecule type" value="Genomic_DNA"/>
</dbReference>
<reference evidence="3" key="1">
    <citation type="submission" date="2017-09" db="EMBL/GenBank/DDBJ databases">
        <authorList>
            <person name="Varghese N."/>
            <person name="Submissions S."/>
        </authorList>
    </citation>
    <scope>NUCLEOTIDE SEQUENCE [LARGE SCALE GENOMIC DNA]</scope>
    <source>
        <strain evidence="3">DSM 25885</strain>
    </source>
</reference>
<keyword evidence="1" id="KW-0802">TPR repeat</keyword>
<accession>A0A285MQZ8</accession>
<dbReference type="SUPFAM" id="SSF48452">
    <property type="entry name" value="TPR-like"/>
    <property type="match status" value="1"/>
</dbReference>
<dbReference type="PROSITE" id="PS51257">
    <property type="entry name" value="PROKAR_LIPOPROTEIN"/>
    <property type="match status" value="1"/>
</dbReference>
<organism evidence="2 3">
    <name type="scientific">Flagellimonas pacifica</name>
    <dbReference type="NCBI Taxonomy" id="1247520"/>
    <lineage>
        <taxon>Bacteria</taxon>
        <taxon>Pseudomonadati</taxon>
        <taxon>Bacteroidota</taxon>
        <taxon>Flavobacteriia</taxon>
        <taxon>Flavobacteriales</taxon>
        <taxon>Flavobacteriaceae</taxon>
        <taxon>Flagellimonas</taxon>
    </lineage>
</organism>
<dbReference type="PROSITE" id="PS50005">
    <property type="entry name" value="TPR"/>
    <property type="match status" value="1"/>
</dbReference>
<proteinExistence type="predicted"/>
<dbReference type="InterPro" id="IPR029055">
    <property type="entry name" value="Ntn_hydrolases_N"/>
</dbReference>